<dbReference type="AlphaFoldDB" id="A0A9W8QLW5"/>
<feature type="region of interest" description="Disordered" evidence="1">
    <location>
        <begin position="100"/>
        <end position="134"/>
    </location>
</feature>
<evidence type="ECO:0000313" key="3">
    <source>
        <dbReference type="Proteomes" id="UP001144673"/>
    </source>
</evidence>
<sequence>MISAPRDKRATTASMEATAMDLQPLDSIPTGLTGPNARHNQDAMNLTMEHRVKWLENQLNFVLPVRFGAVEQVHALESKLHDMTERVAKMEKHLCRCADAASQEPMTPESMDRELGAETVRTSEPVKEDEGGMA</sequence>
<reference evidence="2" key="1">
    <citation type="journal article" date="2023" name="Access Microbiol">
        <title>De-novo genome assembly for Akanthomyces muscarius, a biocontrol agent of insect agricultural pests.</title>
        <authorList>
            <person name="Erdos Z."/>
            <person name="Studholme D.J."/>
            <person name="Raymond B."/>
            <person name="Sharma M."/>
        </authorList>
    </citation>
    <scope>NUCLEOTIDE SEQUENCE</scope>
    <source>
        <strain evidence="2">Ve6</strain>
    </source>
</reference>
<evidence type="ECO:0000256" key="1">
    <source>
        <dbReference type="SAM" id="MobiDB-lite"/>
    </source>
</evidence>
<dbReference type="KEGG" id="amus:LMH87_008330"/>
<dbReference type="RefSeq" id="XP_056057427.1">
    <property type="nucleotide sequence ID" value="XM_056197138.1"/>
</dbReference>
<dbReference type="Proteomes" id="UP001144673">
    <property type="component" value="Unassembled WGS sequence"/>
</dbReference>
<protein>
    <submittedName>
        <fullName evidence="2">Uncharacterized protein</fullName>
    </submittedName>
</protein>
<feature type="compositionally biased region" description="Basic and acidic residues" evidence="1">
    <location>
        <begin position="124"/>
        <end position="134"/>
    </location>
</feature>
<accession>A0A9W8QLW5</accession>
<gene>
    <name evidence="2" type="ORF">LMH87_008330</name>
</gene>
<evidence type="ECO:0000313" key="2">
    <source>
        <dbReference type="EMBL" id="KAJ4159428.1"/>
    </source>
</evidence>
<organism evidence="2 3">
    <name type="scientific">Akanthomyces muscarius</name>
    <name type="common">Entomopathogenic fungus</name>
    <name type="synonym">Lecanicillium muscarium</name>
    <dbReference type="NCBI Taxonomy" id="2231603"/>
    <lineage>
        <taxon>Eukaryota</taxon>
        <taxon>Fungi</taxon>
        <taxon>Dikarya</taxon>
        <taxon>Ascomycota</taxon>
        <taxon>Pezizomycotina</taxon>
        <taxon>Sordariomycetes</taxon>
        <taxon>Hypocreomycetidae</taxon>
        <taxon>Hypocreales</taxon>
        <taxon>Cordycipitaceae</taxon>
        <taxon>Akanthomyces</taxon>
    </lineage>
</organism>
<dbReference type="EMBL" id="JAJHUN010000005">
    <property type="protein sequence ID" value="KAJ4159428.1"/>
    <property type="molecule type" value="Genomic_DNA"/>
</dbReference>
<proteinExistence type="predicted"/>
<dbReference type="GeneID" id="80895489"/>
<comment type="caution">
    <text evidence="2">The sequence shown here is derived from an EMBL/GenBank/DDBJ whole genome shotgun (WGS) entry which is preliminary data.</text>
</comment>
<name>A0A9W8QLW5_AKAMU</name>
<keyword evidence="3" id="KW-1185">Reference proteome</keyword>